<dbReference type="Pfam" id="PF23309">
    <property type="entry name" value="DUF7083"/>
    <property type="match status" value="1"/>
</dbReference>
<sequence>MTGLRHRIRVSLPNFAAQHGSSQPLPTGSMISGSSTGANTMAKTLQLLQQQMAQQQQLLKQIMCQRMYTLNPAVPSFQPKQVIEALSRNISEFRFDGESGITFRAWFSRYDELFKKDAARIDDAAKVRLLLRKLGPNEHDRIVNLKRDSAMIESNAQENVFAVQSREQRFQRSPPTQLRKPRYNCFKSGDLHWVSECPFYNNKCNDCNRFGHKEGYCQSSQNHSQYFKPTWKPGFKNRN</sequence>
<feature type="coiled-coil region" evidence="1">
    <location>
        <begin position="38"/>
        <end position="65"/>
    </location>
</feature>
<proteinExistence type="predicted"/>
<dbReference type="VEuPathDB" id="VectorBase:AARA21_009967"/>
<keyword evidence="5" id="KW-1185">Reference proteome</keyword>
<evidence type="ECO:0000259" key="3">
    <source>
        <dbReference type="Pfam" id="PF23309"/>
    </source>
</evidence>
<evidence type="ECO:0000313" key="4">
    <source>
        <dbReference type="EnsemblMetazoa" id="AARA006492-PA"/>
    </source>
</evidence>
<evidence type="ECO:0000256" key="1">
    <source>
        <dbReference type="SAM" id="Coils"/>
    </source>
</evidence>
<dbReference type="EMBL" id="APCN01008379">
    <property type="status" value="NOT_ANNOTATED_CDS"/>
    <property type="molecule type" value="Genomic_DNA"/>
</dbReference>
<organism evidence="4 5">
    <name type="scientific">Anopheles arabiensis</name>
    <name type="common">Mosquito</name>
    <dbReference type="NCBI Taxonomy" id="7173"/>
    <lineage>
        <taxon>Eukaryota</taxon>
        <taxon>Metazoa</taxon>
        <taxon>Ecdysozoa</taxon>
        <taxon>Arthropoda</taxon>
        <taxon>Hexapoda</taxon>
        <taxon>Insecta</taxon>
        <taxon>Pterygota</taxon>
        <taxon>Neoptera</taxon>
        <taxon>Endopterygota</taxon>
        <taxon>Diptera</taxon>
        <taxon>Nematocera</taxon>
        <taxon>Culicoidea</taxon>
        <taxon>Culicidae</taxon>
        <taxon>Anophelinae</taxon>
        <taxon>Anopheles</taxon>
    </lineage>
</organism>
<name>A0A182HYW4_ANOAR</name>
<dbReference type="InterPro" id="IPR055510">
    <property type="entry name" value="DUF7083"/>
</dbReference>
<dbReference type="AlphaFoldDB" id="A0A182HYW4"/>
<dbReference type="VEuPathDB" id="VectorBase:AARA006492"/>
<feature type="compositionally biased region" description="Polar residues" evidence="2">
    <location>
        <begin position="19"/>
        <end position="35"/>
    </location>
</feature>
<dbReference type="VEuPathDB" id="VectorBase:AARA21_015003"/>
<feature type="region of interest" description="Disordered" evidence="2">
    <location>
        <begin position="15"/>
        <end position="35"/>
    </location>
</feature>
<keyword evidence="1" id="KW-0175">Coiled coil</keyword>
<reference evidence="4" key="1">
    <citation type="submission" date="2022-08" db="UniProtKB">
        <authorList>
            <consortium name="EnsemblMetazoa"/>
        </authorList>
    </citation>
    <scope>IDENTIFICATION</scope>
    <source>
        <strain evidence="4">Dongola</strain>
    </source>
</reference>
<feature type="domain" description="DUF7083" evidence="3">
    <location>
        <begin position="83"/>
        <end position="159"/>
    </location>
</feature>
<accession>A0A182HYW4</accession>
<evidence type="ECO:0000256" key="2">
    <source>
        <dbReference type="SAM" id="MobiDB-lite"/>
    </source>
</evidence>
<protein>
    <recommendedName>
        <fullName evidence="3">DUF7083 domain-containing protein</fullName>
    </recommendedName>
</protein>
<dbReference type="EnsemblMetazoa" id="AARA006492-RA">
    <property type="protein sequence ID" value="AARA006492-PA"/>
    <property type="gene ID" value="AARA006492"/>
</dbReference>
<evidence type="ECO:0000313" key="5">
    <source>
        <dbReference type="Proteomes" id="UP000075840"/>
    </source>
</evidence>
<dbReference type="Proteomes" id="UP000075840">
    <property type="component" value="Unassembled WGS sequence"/>
</dbReference>